<dbReference type="Gene3D" id="3.40.640.10">
    <property type="entry name" value="Type I PLP-dependent aspartate aminotransferase-like (Major domain)"/>
    <property type="match status" value="1"/>
</dbReference>
<dbReference type="GO" id="GO:0008483">
    <property type="term" value="F:transaminase activity"/>
    <property type="evidence" value="ECO:0007669"/>
    <property type="project" value="UniProtKB-KW"/>
</dbReference>
<gene>
    <name evidence="8" type="ORF">AB6A68_10685</name>
</gene>
<keyword evidence="8" id="KW-0808">Transferase</keyword>
<evidence type="ECO:0000256" key="6">
    <source>
        <dbReference type="SAM" id="MobiDB-lite"/>
    </source>
</evidence>
<dbReference type="InterPro" id="IPR051446">
    <property type="entry name" value="HTH_trans_reg/aminotransferase"/>
</dbReference>
<accession>A0ABV3Y405</accession>
<dbReference type="EMBL" id="JBFSHR010000045">
    <property type="protein sequence ID" value="MEX6430293.1"/>
    <property type="molecule type" value="Genomic_DNA"/>
</dbReference>
<dbReference type="SUPFAM" id="SSF46785">
    <property type="entry name" value="Winged helix' DNA-binding domain"/>
    <property type="match status" value="1"/>
</dbReference>
<dbReference type="InterPro" id="IPR036388">
    <property type="entry name" value="WH-like_DNA-bd_sf"/>
</dbReference>
<keyword evidence="2" id="KW-0663">Pyridoxal phosphate</keyword>
<sequence>MQSGSTFDSLASKTRSISSYQLAKILGDWPSVSRRGPLYARLALGIRSLILDARIPYGVRLPGERSLATELHVSRRTVSSAYALLRDEGLLMSRRGGGSSTQLPPGRSRPGAPWGPAVGQGSNWFDLAIAAIAGDSRIALSLAKVHEVLPHYLAQHGYAPQGLLPLREAVAEHYTRRGLATTVEQIAITSGAQQAISLAVEALSNPLEPIVIETPTYPGALDVLRRYRSRVIDVGLDEDSESLRVGMRQVLPRLVYVIADYHNPTGRLLDTAQREALARTAAECGSHLLVDESFVELGFEGASSVAPLASVGGEGRVISVGSMSKSYWAGLRVGWVRADRAVIARLVEARATFDMASPIIDQLLAAELIRTGKDMLDYRRQMLRAQRDALVEALHSHLPDWKFQVPSGGLSLWVNLGEPISTVLVARAESYRIRLASGTRFGLSGTLENYLRIPFTLPPPDLVVAIERLSAAVADVNRGWSLTAPIGEAFV</sequence>
<feature type="region of interest" description="Disordered" evidence="6">
    <location>
        <begin position="93"/>
        <end position="112"/>
    </location>
</feature>
<dbReference type="Pfam" id="PF00392">
    <property type="entry name" value="GntR"/>
    <property type="match status" value="1"/>
</dbReference>
<evidence type="ECO:0000313" key="8">
    <source>
        <dbReference type="EMBL" id="MEX6430293.1"/>
    </source>
</evidence>
<dbReference type="InterPro" id="IPR015422">
    <property type="entry name" value="PyrdxlP-dep_Trfase_small"/>
</dbReference>
<keyword evidence="3" id="KW-0805">Transcription regulation</keyword>
<comment type="caution">
    <text evidence="8">The sequence shown here is derived from an EMBL/GenBank/DDBJ whole genome shotgun (WGS) entry which is preliminary data.</text>
</comment>
<protein>
    <submittedName>
        <fullName evidence="8">PLP-dependent aminotransferase family protein</fullName>
    </submittedName>
</protein>
<name>A0ABV3Y405_9ACTN</name>
<dbReference type="Gene3D" id="1.10.10.10">
    <property type="entry name" value="Winged helix-like DNA-binding domain superfamily/Winged helix DNA-binding domain"/>
    <property type="match status" value="1"/>
</dbReference>
<dbReference type="CDD" id="cd07377">
    <property type="entry name" value="WHTH_GntR"/>
    <property type="match status" value="1"/>
</dbReference>
<dbReference type="PRINTS" id="PR00035">
    <property type="entry name" value="HTHGNTR"/>
</dbReference>
<dbReference type="CDD" id="cd00609">
    <property type="entry name" value="AAT_like"/>
    <property type="match status" value="1"/>
</dbReference>
<dbReference type="PANTHER" id="PTHR46577:SF1">
    <property type="entry name" value="HTH-TYPE TRANSCRIPTIONAL REGULATORY PROTEIN GABR"/>
    <property type="match status" value="1"/>
</dbReference>
<dbReference type="PROSITE" id="PS50949">
    <property type="entry name" value="HTH_GNTR"/>
    <property type="match status" value="1"/>
</dbReference>
<keyword evidence="5" id="KW-0804">Transcription</keyword>
<keyword evidence="4" id="KW-0238">DNA-binding</keyword>
<proteinExistence type="inferred from homology"/>
<dbReference type="InterPro" id="IPR004839">
    <property type="entry name" value="Aminotransferase_I/II_large"/>
</dbReference>
<evidence type="ECO:0000256" key="4">
    <source>
        <dbReference type="ARBA" id="ARBA00023125"/>
    </source>
</evidence>
<keyword evidence="9" id="KW-1185">Reference proteome</keyword>
<evidence type="ECO:0000256" key="5">
    <source>
        <dbReference type="ARBA" id="ARBA00023163"/>
    </source>
</evidence>
<dbReference type="InterPro" id="IPR015424">
    <property type="entry name" value="PyrdxlP-dep_Trfase"/>
</dbReference>
<evidence type="ECO:0000256" key="2">
    <source>
        <dbReference type="ARBA" id="ARBA00022898"/>
    </source>
</evidence>
<dbReference type="Gene3D" id="3.90.1150.10">
    <property type="entry name" value="Aspartate Aminotransferase, domain 1"/>
    <property type="match status" value="1"/>
</dbReference>
<keyword evidence="8" id="KW-0032">Aminotransferase</keyword>
<dbReference type="RefSeq" id="WP_298344565.1">
    <property type="nucleotide sequence ID" value="NZ_JBFSHR010000045.1"/>
</dbReference>
<evidence type="ECO:0000259" key="7">
    <source>
        <dbReference type="PROSITE" id="PS50949"/>
    </source>
</evidence>
<comment type="similarity">
    <text evidence="1">In the C-terminal section; belongs to the class-I pyridoxal-phosphate-dependent aminotransferase family.</text>
</comment>
<evidence type="ECO:0000256" key="1">
    <source>
        <dbReference type="ARBA" id="ARBA00005384"/>
    </source>
</evidence>
<dbReference type="Pfam" id="PF00155">
    <property type="entry name" value="Aminotran_1_2"/>
    <property type="match status" value="1"/>
</dbReference>
<dbReference type="InterPro" id="IPR000524">
    <property type="entry name" value="Tscrpt_reg_HTH_GntR"/>
</dbReference>
<feature type="domain" description="HTH gntR-type" evidence="7">
    <location>
        <begin position="36"/>
        <end position="104"/>
    </location>
</feature>
<dbReference type="Proteomes" id="UP001560267">
    <property type="component" value="Unassembled WGS sequence"/>
</dbReference>
<organism evidence="8 9">
    <name type="scientific">Ferrimicrobium acidiphilum</name>
    <dbReference type="NCBI Taxonomy" id="121039"/>
    <lineage>
        <taxon>Bacteria</taxon>
        <taxon>Bacillati</taxon>
        <taxon>Actinomycetota</taxon>
        <taxon>Acidimicrobiia</taxon>
        <taxon>Acidimicrobiales</taxon>
        <taxon>Acidimicrobiaceae</taxon>
        <taxon>Ferrimicrobium</taxon>
    </lineage>
</organism>
<dbReference type="InterPro" id="IPR036390">
    <property type="entry name" value="WH_DNA-bd_sf"/>
</dbReference>
<dbReference type="PANTHER" id="PTHR46577">
    <property type="entry name" value="HTH-TYPE TRANSCRIPTIONAL REGULATORY PROTEIN GABR"/>
    <property type="match status" value="1"/>
</dbReference>
<evidence type="ECO:0000256" key="3">
    <source>
        <dbReference type="ARBA" id="ARBA00023015"/>
    </source>
</evidence>
<reference evidence="8 9" key="1">
    <citation type="submission" date="2024-07" db="EMBL/GenBank/DDBJ databases">
        <title>Draft Genome Sequence of Ferrimicrobium acidiphilum Strain YE2023, Isolated from a Pulp of Bioleach Reactor.</title>
        <authorList>
            <person name="Elkina Y.A."/>
            <person name="Bulaeva A.G."/>
            <person name="Beletsky A.V."/>
            <person name="Mardanov A.V."/>
        </authorList>
    </citation>
    <scope>NUCLEOTIDE SEQUENCE [LARGE SCALE GENOMIC DNA]</scope>
    <source>
        <strain evidence="8 9">YE2023</strain>
    </source>
</reference>
<dbReference type="SMART" id="SM00345">
    <property type="entry name" value="HTH_GNTR"/>
    <property type="match status" value="1"/>
</dbReference>
<dbReference type="SUPFAM" id="SSF53383">
    <property type="entry name" value="PLP-dependent transferases"/>
    <property type="match status" value="1"/>
</dbReference>
<evidence type="ECO:0000313" key="9">
    <source>
        <dbReference type="Proteomes" id="UP001560267"/>
    </source>
</evidence>
<dbReference type="InterPro" id="IPR015421">
    <property type="entry name" value="PyrdxlP-dep_Trfase_major"/>
</dbReference>